<name>A0A8R1TJ32_ONCVO</name>
<dbReference type="Pfam" id="PF00248">
    <property type="entry name" value="Aldo_ket_red"/>
    <property type="match status" value="1"/>
</dbReference>
<accession>A0A8R1TJ32</accession>
<protein>
    <recommendedName>
        <fullName evidence="7">GCS light chain</fullName>
    </recommendedName>
    <alternativeName>
        <fullName evidence="5">Gamma-ECS regulatory subunit</fullName>
    </alternativeName>
    <alternativeName>
        <fullName evidence="8">Gamma-glutamylcysteine synthetase regulatory subunit</fullName>
    </alternativeName>
    <alternativeName>
        <fullName evidence="6">Glutamate--cysteine ligase modifier subunit</fullName>
    </alternativeName>
</protein>
<dbReference type="GO" id="GO:0030234">
    <property type="term" value="F:enzyme regulator activity"/>
    <property type="evidence" value="ECO:0007669"/>
    <property type="project" value="TreeGrafter"/>
</dbReference>
<dbReference type="Proteomes" id="UP000024404">
    <property type="component" value="Unassembled WGS sequence"/>
</dbReference>
<evidence type="ECO:0000313" key="11">
    <source>
        <dbReference type="Proteomes" id="UP000024404"/>
    </source>
</evidence>
<evidence type="ECO:0000256" key="6">
    <source>
        <dbReference type="ARBA" id="ARBA00031154"/>
    </source>
</evidence>
<comment type="similarity">
    <text evidence="2">Belongs to the aldo/keto reductase family. Glutamate--cysteine ligase light chain subfamily.</text>
</comment>
<dbReference type="GO" id="GO:0035226">
    <property type="term" value="F:glutamate-cysteine ligase catalytic subunit binding"/>
    <property type="evidence" value="ECO:0007669"/>
    <property type="project" value="InterPro"/>
</dbReference>
<evidence type="ECO:0000259" key="9">
    <source>
        <dbReference type="Pfam" id="PF00248"/>
    </source>
</evidence>
<proteinExistence type="inferred from homology"/>
<dbReference type="InterPro" id="IPR023210">
    <property type="entry name" value="NADP_OxRdtase_dom"/>
</dbReference>
<dbReference type="EnsemblMetazoa" id="OVOC10346.1">
    <property type="protein sequence ID" value="OVOC10346.1"/>
    <property type="gene ID" value="WBGene00247155"/>
</dbReference>
<dbReference type="SUPFAM" id="SSF51430">
    <property type="entry name" value="NAD(P)-linked oxidoreductase"/>
    <property type="match status" value="1"/>
</dbReference>
<evidence type="ECO:0000256" key="3">
    <source>
        <dbReference type="ARBA" id="ARBA00011532"/>
    </source>
</evidence>
<dbReference type="AlphaFoldDB" id="A0A8R1TJ32"/>
<reference evidence="10" key="2">
    <citation type="submission" date="2022-06" db="UniProtKB">
        <authorList>
            <consortium name="EnsemblMetazoa"/>
        </authorList>
    </citation>
    <scope>IDENTIFICATION</scope>
</reference>
<comment type="pathway">
    <text evidence="1">Sulfur metabolism; glutathione biosynthesis; glutathione from L-cysteine and L-glutamate: step 1/2.</text>
</comment>
<dbReference type="GO" id="GO:0017109">
    <property type="term" value="C:glutamate-cysteine ligase complex"/>
    <property type="evidence" value="ECO:0007669"/>
    <property type="project" value="TreeGrafter"/>
</dbReference>
<dbReference type="PANTHER" id="PTHR13295">
    <property type="entry name" value="GLUTAMATE CYSTEINE LIGASE REGULATORY SUBUNIT"/>
    <property type="match status" value="1"/>
</dbReference>
<evidence type="ECO:0000256" key="7">
    <source>
        <dbReference type="ARBA" id="ARBA00031732"/>
    </source>
</evidence>
<keyword evidence="11" id="KW-1185">Reference proteome</keyword>
<reference evidence="11" key="1">
    <citation type="submission" date="2013-10" db="EMBL/GenBank/DDBJ databases">
        <title>Genome sequencing of Onchocerca volvulus.</title>
        <authorList>
            <person name="Cotton J."/>
            <person name="Tsai J."/>
            <person name="Stanley E."/>
            <person name="Tracey A."/>
            <person name="Holroyd N."/>
            <person name="Lustigman S."/>
            <person name="Berriman M."/>
        </authorList>
    </citation>
    <scope>NUCLEOTIDE SEQUENCE</scope>
</reference>
<evidence type="ECO:0000256" key="2">
    <source>
        <dbReference type="ARBA" id="ARBA00008612"/>
    </source>
</evidence>
<keyword evidence="4" id="KW-0317">Glutathione biosynthesis</keyword>
<sequence length="281" mass="32272">MSTNINLSSMEIMSQIQKSPTVRINTGNIQRHPKLFQQMFKNSAEELLAALEHQLDESNGPDLKMRPDGTVMLGRDSENCSLNTIEKTDMKITLKVFLSSLDIKQVEESVDTALHEINTKTISQLIIAFPPDDKLAIDRSVPSEVQRWLSEILPFWKQLETLVRTSKVNTLGVADLDYEQLKALYESTSDYRPMIDHYNTEHCCTVPPELREYAKQKDIQLLTHNDPNLCYISEKLGVTTKKLFGNEHFDLVFIARLTIWLRSRSIIVGKEYILKFLKNIS</sequence>
<dbReference type="InterPro" id="IPR036812">
    <property type="entry name" value="NAD(P)_OxRdtase_dom_sf"/>
</dbReference>
<evidence type="ECO:0000256" key="8">
    <source>
        <dbReference type="ARBA" id="ARBA00032926"/>
    </source>
</evidence>
<feature type="domain" description="NADP-dependent oxidoreductase" evidence="9">
    <location>
        <begin position="88"/>
        <end position="223"/>
    </location>
</feature>
<dbReference type="GO" id="GO:0006750">
    <property type="term" value="P:glutathione biosynthetic process"/>
    <property type="evidence" value="ECO:0007669"/>
    <property type="project" value="UniProtKB-KW"/>
</dbReference>
<comment type="subunit">
    <text evidence="3">Heterodimer of a catalytic heavy chain and a regulatory light chain.</text>
</comment>
<evidence type="ECO:0000313" key="10">
    <source>
        <dbReference type="EnsemblMetazoa" id="OVOC10346.1"/>
    </source>
</evidence>
<dbReference type="Gene3D" id="3.20.20.100">
    <property type="entry name" value="NADP-dependent oxidoreductase domain"/>
    <property type="match status" value="1"/>
</dbReference>
<evidence type="ECO:0000256" key="4">
    <source>
        <dbReference type="ARBA" id="ARBA00022684"/>
    </source>
</evidence>
<organism evidence="10 11">
    <name type="scientific">Onchocerca volvulus</name>
    <dbReference type="NCBI Taxonomy" id="6282"/>
    <lineage>
        <taxon>Eukaryota</taxon>
        <taxon>Metazoa</taxon>
        <taxon>Ecdysozoa</taxon>
        <taxon>Nematoda</taxon>
        <taxon>Chromadorea</taxon>
        <taxon>Rhabditida</taxon>
        <taxon>Spirurina</taxon>
        <taxon>Spiruromorpha</taxon>
        <taxon>Filarioidea</taxon>
        <taxon>Onchocercidae</taxon>
        <taxon>Onchocerca</taxon>
    </lineage>
</organism>
<dbReference type="PANTHER" id="PTHR13295:SF4">
    <property type="entry name" value="GLUTAMATE--CYSTEINE LIGASE REGULATORY SUBUNIT"/>
    <property type="match status" value="1"/>
</dbReference>
<evidence type="ECO:0000256" key="1">
    <source>
        <dbReference type="ARBA" id="ARBA00005006"/>
    </source>
</evidence>
<evidence type="ECO:0000256" key="5">
    <source>
        <dbReference type="ARBA" id="ARBA00030406"/>
    </source>
</evidence>
<dbReference type="EMBL" id="CMVM020000333">
    <property type="status" value="NOT_ANNOTATED_CDS"/>
    <property type="molecule type" value="Genomic_DNA"/>
</dbReference>
<dbReference type="InterPro" id="IPR032963">
    <property type="entry name" value="Gclm"/>
</dbReference>